<evidence type="ECO:0000313" key="2">
    <source>
        <dbReference type="EMBL" id="MBF9128397.1"/>
    </source>
</evidence>
<organism evidence="2 3">
    <name type="scientific">Plantactinospora alkalitolerans</name>
    <dbReference type="NCBI Taxonomy" id="2789879"/>
    <lineage>
        <taxon>Bacteria</taxon>
        <taxon>Bacillati</taxon>
        <taxon>Actinomycetota</taxon>
        <taxon>Actinomycetes</taxon>
        <taxon>Micromonosporales</taxon>
        <taxon>Micromonosporaceae</taxon>
        <taxon>Plantactinospora</taxon>
    </lineage>
</organism>
<protein>
    <submittedName>
        <fullName evidence="2">Rod shape-determining protein</fullName>
    </submittedName>
</protein>
<name>A0ABS0GR68_9ACTN</name>
<dbReference type="InterPro" id="IPR056546">
    <property type="entry name" value="MreB_MamK-like"/>
</dbReference>
<comment type="caution">
    <text evidence="2">The sequence shown here is derived from an EMBL/GenBank/DDBJ whole genome shotgun (WGS) entry which is preliminary data.</text>
</comment>
<dbReference type="Pfam" id="PF06723">
    <property type="entry name" value="MreB_Mbl"/>
    <property type="match status" value="1"/>
</dbReference>
<sequence>MFVPTVVPVPQPSTGPRTDARPGATTPPNAIAVSLGSGRIQVWAAGRGGLGCPSAGTAGTSRVPVRRGRVVDGPGCTGVLSQLIRQYRDPIPAGPVVVVCRPVQTTTTEQHALGQVVEAVFAPSRVLFIDTVRAAAIGAGAATGGLLVVDIGAEISEAAILRDGRVTAARRTDIGTRDLTHGAPTEMLSHAVARMIKELCGDAATRAVVPTALRRGLLVVGDGAGTPDLIAQIAANLRIPVQAASAPWTAALTGAGLAALSAARHPSTR</sequence>
<dbReference type="InterPro" id="IPR043129">
    <property type="entry name" value="ATPase_NBD"/>
</dbReference>
<proteinExistence type="predicted"/>
<keyword evidence="3" id="KW-1185">Reference proteome</keyword>
<accession>A0ABS0GR68</accession>
<gene>
    <name evidence="2" type="ORF">I0C86_05240</name>
</gene>
<dbReference type="Proteomes" id="UP000638560">
    <property type="component" value="Unassembled WGS sequence"/>
</dbReference>
<dbReference type="Gene3D" id="3.30.420.40">
    <property type="match status" value="1"/>
</dbReference>
<evidence type="ECO:0000256" key="1">
    <source>
        <dbReference type="SAM" id="MobiDB-lite"/>
    </source>
</evidence>
<feature type="region of interest" description="Disordered" evidence="1">
    <location>
        <begin position="1"/>
        <end position="27"/>
    </location>
</feature>
<dbReference type="RefSeq" id="WP_196200052.1">
    <property type="nucleotide sequence ID" value="NZ_JADPUN010000075.1"/>
</dbReference>
<dbReference type="SUPFAM" id="SSF53067">
    <property type="entry name" value="Actin-like ATPase domain"/>
    <property type="match status" value="1"/>
</dbReference>
<reference evidence="2 3" key="1">
    <citation type="submission" date="2020-11" db="EMBL/GenBank/DDBJ databases">
        <title>A novel isolate from a Black sea contaminated sediment with potential to produce alkanes: Plantactinospora alkalitolerans sp. nov.</title>
        <authorList>
            <person name="Carro L."/>
            <person name="Veyisoglu A."/>
            <person name="Guven K."/>
            <person name="Schumann P."/>
            <person name="Klenk H.-P."/>
            <person name="Sahin N."/>
        </authorList>
    </citation>
    <scope>NUCLEOTIDE SEQUENCE [LARGE SCALE GENOMIC DNA]</scope>
    <source>
        <strain evidence="2 3">S1510</strain>
    </source>
</reference>
<evidence type="ECO:0000313" key="3">
    <source>
        <dbReference type="Proteomes" id="UP000638560"/>
    </source>
</evidence>
<dbReference type="EMBL" id="JADPUN010000075">
    <property type="protein sequence ID" value="MBF9128397.1"/>
    <property type="molecule type" value="Genomic_DNA"/>
</dbReference>